<reference evidence="9 10" key="1">
    <citation type="journal article" date="2016" name="Nat. Commun.">
        <title>Thousands of microbial genomes shed light on interconnected biogeochemical processes in an aquifer system.</title>
        <authorList>
            <person name="Anantharaman K."/>
            <person name="Brown C.T."/>
            <person name="Hug L.A."/>
            <person name="Sharon I."/>
            <person name="Castelle C.J."/>
            <person name="Probst A.J."/>
            <person name="Thomas B.C."/>
            <person name="Singh A."/>
            <person name="Wilkins M.J."/>
            <person name="Karaoz U."/>
            <person name="Brodie E.L."/>
            <person name="Williams K.H."/>
            <person name="Hubbard S.S."/>
            <person name="Banfield J.F."/>
        </authorList>
    </citation>
    <scope>NUCLEOTIDE SEQUENCE [LARGE SCALE GENOMIC DNA]</scope>
</reference>
<feature type="transmembrane region" description="Helical" evidence="7">
    <location>
        <begin position="12"/>
        <end position="35"/>
    </location>
</feature>
<evidence type="ECO:0000256" key="6">
    <source>
        <dbReference type="ARBA" id="ARBA00023136"/>
    </source>
</evidence>
<evidence type="ECO:0000256" key="1">
    <source>
        <dbReference type="ARBA" id="ARBA00004651"/>
    </source>
</evidence>
<evidence type="ECO:0000256" key="2">
    <source>
        <dbReference type="ARBA" id="ARBA00010792"/>
    </source>
</evidence>
<feature type="domain" description="VTT" evidence="8">
    <location>
        <begin position="35"/>
        <end position="160"/>
    </location>
</feature>
<feature type="transmembrane region" description="Helical" evidence="7">
    <location>
        <begin position="145"/>
        <end position="166"/>
    </location>
</feature>
<evidence type="ECO:0000256" key="4">
    <source>
        <dbReference type="ARBA" id="ARBA00022692"/>
    </source>
</evidence>
<name>A0A1F7URY1_9BACT</name>
<dbReference type="PANTHER" id="PTHR30353">
    <property type="entry name" value="INNER MEMBRANE PROTEIN DEDA-RELATED"/>
    <property type="match status" value="1"/>
</dbReference>
<comment type="similarity">
    <text evidence="2 7">Belongs to the DedA family.</text>
</comment>
<keyword evidence="3 7" id="KW-1003">Cell membrane</keyword>
<comment type="caution">
    <text evidence="9">The sequence shown here is derived from an EMBL/GenBank/DDBJ whole genome shotgun (WGS) entry which is preliminary data.</text>
</comment>
<keyword evidence="4 7" id="KW-0812">Transmembrane</keyword>
<protein>
    <recommendedName>
        <fullName evidence="8">VTT domain-containing protein</fullName>
    </recommendedName>
</protein>
<evidence type="ECO:0000256" key="5">
    <source>
        <dbReference type="ARBA" id="ARBA00022989"/>
    </source>
</evidence>
<dbReference type="EMBL" id="MGEK01000034">
    <property type="protein sequence ID" value="OGL81052.1"/>
    <property type="molecule type" value="Genomic_DNA"/>
</dbReference>
<keyword evidence="5 7" id="KW-1133">Transmembrane helix</keyword>
<dbReference type="InterPro" id="IPR032818">
    <property type="entry name" value="DedA-like"/>
</dbReference>
<sequence length="219" mass="23980">MSFNFDLPSLITAIGHLGVFAIIFAESGLFVGFFLPGDSLLFTAGLLASEGYLNIALLILGSTVAAIAGDSVGYAFGARLGPKIFSREDSLLFHKKHIERTKKFYEKYGVKTIILARFVPIIRTFAPILAGVGQMRYRTFITYNVIGGVLWAAGVPLAGYILGQTIPNIDRYLIPIVLVIIFISILPPIIEILREKSRGAYPAPSDDNMAQNLRNDDKI</sequence>
<comment type="subcellular location">
    <subcellularLocation>
        <location evidence="1 7">Cell membrane</location>
        <topology evidence="1 7">Multi-pass membrane protein</topology>
    </subcellularLocation>
</comment>
<evidence type="ECO:0000259" key="8">
    <source>
        <dbReference type="Pfam" id="PF09335"/>
    </source>
</evidence>
<accession>A0A1F7URY1</accession>
<dbReference type="PANTHER" id="PTHR30353:SF0">
    <property type="entry name" value="TRANSMEMBRANE PROTEIN"/>
    <property type="match status" value="1"/>
</dbReference>
<keyword evidence="6 7" id="KW-0472">Membrane</keyword>
<proteinExistence type="inferred from homology"/>
<evidence type="ECO:0000256" key="3">
    <source>
        <dbReference type="ARBA" id="ARBA00022475"/>
    </source>
</evidence>
<dbReference type="AlphaFoldDB" id="A0A1F7URY1"/>
<evidence type="ECO:0000256" key="7">
    <source>
        <dbReference type="RuleBase" id="RU367016"/>
    </source>
</evidence>
<feature type="transmembrane region" description="Helical" evidence="7">
    <location>
        <begin position="172"/>
        <end position="190"/>
    </location>
</feature>
<organism evidence="9 10">
    <name type="scientific">Candidatus Uhrbacteria bacterium RIFCSPLOWO2_01_FULL_47_25</name>
    <dbReference type="NCBI Taxonomy" id="1802402"/>
    <lineage>
        <taxon>Bacteria</taxon>
        <taxon>Candidatus Uhriibacteriota</taxon>
    </lineage>
</organism>
<dbReference type="Proteomes" id="UP000176846">
    <property type="component" value="Unassembled WGS sequence"/>
</dbReference>
<dbReference type="Pfam" id="PF09335">
    <property type="entry name" value="VTT_dom"/>
    <property type="match status" value="1"/>
</dbReference>
<evidence type="ECO:0000313" key="9">
    <source>
        <dbReference type="EMBL" id="OGL81052.1"/>
    </source>
</evidence>
<evidence type="ECO:0000313" key="10">
    <source>
        <dbReference type="Proteomes" id="UP000176846"/>
    </source>
</evidence>
<dbReference type="GO" id="GO:0005886">
    <property type="term" value="C:plasma membrane"/>
    <property type="evidence" value="ECO:0007669"/>
    <property type="project" value="UniProtKB-SubCell"/>
</dbReference>
<feature type="transmembrane region" description="Helical" evidence="7">
    <location>
        <begin position="55"/>
        <end position="77"/>
    </location>
</feature>
<dbReference type="InterPro" id="IPR032816">
    <property type="entry name" value="VTT_dom"/>
</dbReference>
<gene>
    <name evidence="9" type="ORF">A2936_00450</name>
</gene>